<dbReference type="Pfam" id="PF06013">
    <property type="entry name" value="WXG100"/>
    <property type="match status" value="1"/>
</dbReference>
<gene>
    <name evidence="1" type="ORF">DR950_34150</name>
</gene>
<proteinExistence type="predicted"/>
<evidence type="ECO:0000313" key="1">
    <source>
        <dbReference type="EMBL" id="RGD62123.1"/>
    </source>
</evidence>
<dbReference type="InterPro" id="IPR010310">
    <property type="entry name" value="T7SS_ESAT-6-like"/>
</dbReference>
<reference evidence="1 2" key="1">
    <citation type="submission" date="2018-08" db="EMBL/GenBank/DDBJ databases">
        <title>Diversity &amp; Physiological Properties of Lignin-Decomposing Actinobacteria from Soil.</title>
        <authorList>
            <person name="Roh S.G."/>
            <person name="Kim S.B."/>
        </authorList>
    </citation>
    <scope>NUCLEOTIDE SEQUENCE [LARGE SCALE GENOMIC DNA]</scope>
    <source>
        <strain evidence="1 2">MMS17-GH009</strain>
    </source>
</reference>
<name>A0A373A1X0_9ACTN</name>
<protein>
    <submittedName>
        <fullName evidence="1">WXG100 family type VII secretion target</fullName>
    </submittedName>
</protein>
<dbReference type="RefSeq" id="WP_117490391.1">
    <property type="nucleotide sequence ID" value="NZ_QVIG01000001.1"/>
</dbReference>
<evidence type="ECO:0000313" key="2">
    <source>
        <dbReference type="Proteomes" id="UP000263377"/>
    </source>
</evidence>
<dbReference type="EMBL" id="QVIG01000001">
    <property type="protein sequence ID" value="RGD62123.1"/>
    <property type="molecule type" value="Genomic_DNA"/>
</dbReference>
<accession>A0A373A1X0</accession>
<dbReference type="Proteomes" id="UP000263377">
    <property type="component" value="Unassembled WGS sequence"/>
</dbReference>
<keyword evidence="2" id="KW-1185">Reference proteome</keyword>
<comment type="caution">
    <text evidence="1">The sequence shown here is derived from an EMBL/GenBank/DDBJ whole genome shotgun (WGS) entry which is preliminary data.</text>
</comment>
<dbReference type="SUPFAM" id="SSF140453">
    <property type="entry name" value="EsxAB dimer-like"/>
    <property type="match status" value="1"/>
</dbReference>
<dbReference type="AlphaFoldDB" id="A0A373A1X0"/>
<dbReference type="InterPro" id="IPR036689">
    <property type="entry name" value="ESAT-6-like_sf"/>
</dbReference>
<sequence length="118" mass="12484">MTTPGNTTGSGGPSMGGYKVTPDDVSAASVYVTNQAGEIDTKIATLRTYVAGLSGCWQGSAHGAFEVLMADYDIYARMMHDALTDIASGLRGNYVNYVESEQANLANLRKVTLPPAKF</sequence>
<dbReference type="Gene3D" id="1.10.287.1060">
    <property type="entry name" value="ESAT-6-like"/>
    <property type="match status" value="1"/>
</dbReference>
<organism evidence="1 2">
    <name type="scientific">Kitasatospora xanthocidica</name>
    <dbReference type="NCBI Taxonomy" id="83382"/>
    <lineage>
        <taxon>Bacteria</taxon>
        <taxon>Bacillati</taxon>
        <taxon>Actinomycetota</taxon>
        <taxon>Actinomycetes</taxon>
        <taxon>Kitasatosporales</taxon>
        <taxon>Streptomycetaceae</taxon>
        <taxon>Kitasatospora</taxon>
    </lineage>
</organism>